<sequence>MPKLYSFLAGLYVVTASLFFMSCDTPDTDKDGLNDEVDKCVDQYAKTKNGCPIKREVKNVHLYIETSASMGGYFRNDAEFKTVVTDLASKVNGEIKPVDIWFIADTTVKYNGTVENFSHDIATTQIADKKSSQLHKIFADVAANTNPDDISFIVSDCILSFSNEDIKQNPEINKTEANNAMRQGIYSTFLKLKNNNQAVGVYSFRSKFYGDYYDYQNTKTSLHGNSRPYYIWAIGNRDVLKGFIDRLTQISTFLPEKSLYFGLAGEPVKQYSILTQVDKSGTWNLEENNKLEDVETTSNGTLSFCTGLNLDNLPPYAKDIAYLQKNLQITTDGCVASLTVKPKQSINTDKIKGKLQNDLFKNSTHFVVISVSKINVDNASIQLRLPVKHDMWYENWSTDDDKNIASENEGKTFAFKYLINGVNEAYETRTKNYIDISIPLSK</sequence>
<dbReference type="Proteomes" id="UP000242687">
    <property type="component" value="Unassembled WGS sequence"/>
</dbReference>
<evidence type="ECO:0008006" key="4">
    <source>
        <dbReference type="Google" id="ProtNLM"/>
    </source>
</evidence>
<comment type="caution">
    <text evidence="2">The sequence shown here is derived from an EMBL/GenBank/DDBJ whole genome shotgun (WGS) entry which is preliminary data.</text>
</comment>
<dbReference type="EMBL" id="PGFJ01000001">
    <property type="protein sequence ID" value="PJJ83519.1"/>
    <property type="molecule type" value="Genomic_DNA"/>
</dbReference>
<feature type="chain" id="PRO_5014183293" description="VWFA domain-containing protein" evidence="1">
    <location>
        <begin position="23"/>
        <end position="442"/>
    </location>
</feature>
<evidence type="ECO:0000313" key="2">
    <source>
        <dbReference type="EMBL" id="PJJ83519.1"/>
    </source>
</evidence>
<reference evidence="2 3" key="1">
    <citation type="submission" date="2017-11" db="EMBL/GenBank/DDBJ databases">
        <title>Genomic Encyclopedia of Archaeal and Bacterial Type Strains, Phase II (KMG-II): From Individual Species to Whole Genera.</title>
        <authorList>
            <person name="Goeker M."/>
        </authorList>
    </citation>
    <scope>NUCLEOTIDE SEQUENCE [LARGE SCALE GENOMIC DNA]</scope>
    <source>
        <strain evidence="2 3">DSM 28175</strain>
    </source>
</reference>
<evidence type="ECO:0000313" key="3">
    <source>
        <dbReference type="Proteomes" id="UP000242687"/>
    </source>
</evidence>
<dbReference type="AlphaFoldDB" id="A0A2H9VRU8"/>
<keyword evidence="3" id="KW-1185">Reference proteome</keyword>
<keyword evidence="1" id="KW-0732">Signal</keyword>
<accession>A0A2H9VRU8</accession>
<name>A0A2H9VRU8_9SPHI</name>
<feature type="signal peptide" evidence="1">
    <location>
        <begin position="1"/>
        <end position="22"/>
    </location>
</feature>
<protein>
    <recommendedName>
        <fullName evidence="4">VWFA domain-containing protein</fullName>
    </recommendedName>
</protein>
<dbReference type="RefSeq" id="WP_157799046.1">
    <property type="nucleotide sequence ID" value="NZ_PGFJ01000001.1"/>
</dbReference>
<organism evidence="2 3">
    <name type="scientific">Mucilaginibacter auburnensis</name>
    <dbReference type="NCBI Taxonomy" id="1457233"/>
    <lineage>
        <taxon>Bacteria</taxon>
        <taxon>Pseudomonadati</taxon>
        <taxon>Bacteroidota</taxon>
        <taxon>Sphingobacteriia</taxon>
        <taxon>Sphingobacteriales</taxon>
        <taxon>Sphingobacteriaceae</taxon>
        <taxon>Mucilaginibacter</taxon>
    </lineage>
</organism>
<gene>
    <name evidence="2" type="ORF">CLV57_0502</name>
</gene>
<dbReference type="PROSITE" id="PS51257">
    <property type="entry name" value="PROKAR_LIPOPROTEIN"/>
    <property type="match status" value="1"/>
</dbReference>
<dbReference type="OrthoDB" id="1067458at2"/>
<proteinExistence type="predicted"/>
<evidence type="ECO:0000256" key="1">
    <source>
        <dbReference type="SAM" id="SignalP"/>
    </source>
</evidence>